<evidence type="ECO:0000256" key="1">
    <source>
        <dbReference type="SAM" id="MobiDB-lite"/>
    </source>
</evidence>
<sequence>MWNNPGLLILFLFSDGVAARLWSDDGSSSFEDEWDDVRHRKDQRSGHRRQHHDYPLREREDDLEERLLIDLLADRLLRQGDRRHHHHHRHGDDRSESEEDLPPDLEPVTDPTTEDPPEMTTVDLPDPVTEDPPDPVTEDPPPTGRPSTSTHRKIDTKCRGIKAFHAQWNPLTSWTMWNRALLVFTLLIVDEVAFSWPFFDRPFPWGGYWDDWWDGWWGHERHHGGHHGRHSGEFEHHRHRPPHHRCNQTTHAPNGTTTIVANHTTPIPPTNATQVVVTNATTPLGTPNGTTPAATTPHA</sequence>
<feature type="signal peptide" evidence="2">
    <location>
        <begin position="1"/>
        <end position="19"/>
    </location>
</feature>
<gene>
    <name evidence="3" type="ORF">QR680_013795</name>
</gene>
<reference evidence="3" key="1">
    <citation type="submission" date="2023-06" db="EMBL/GenBank/DDBJ databases">
        <title>Genomic analysis of the entomopathogenic nematode Steinernema hermaphroditum.</title>
        <authorList>
            <person name="Schwarz E.M."/>
            <person name="Heppert J.K."/>
            <person name="Baniya A."/>
            <person name="Schwartz H.T."/>
            <person name="Tan C.-H."/>
            <person name="Antoshechkin I."/>
            <person name="Sternberg P.W."/>
            <person name="Goodrich-Blair H."/>
            <person name="Dillman A.R."/>
        </authorList>
    </citation>
    <scope>NUCLEOTIDE SEQUENCE</scope>
    <source>
        <strain evidence="3">PS9179</strain>
        <tissue evidence="3">Whole animal</tissue>
    </source>
</reference>
<feature type="region of interest" description="Disordered" evidence="1">
    <location>
        <begin position="222"/>
        <end position="270"/>
    </location>
</feature>
<feature type="compositionally biased region" description="Polar residues" evidence="1">
    <location>
        <begin position="247"/>
        <end position="265"/>
    </location>
</feature>
<comment type="caution">
    <text evidence="3">The sequence shown here is derived from an EMBL/GenBank/DDBJ whole genome shotgun (WGS) entry which is preliminary data.</text>
</comment>
<feature type="chain" id="PRO_5041288310" evidence="2">
    <location>
        <begin position="20"/>
        <end position="299"/>
    </location>
</feature>
<evidence type="ECO:0000313" key="3">
    <source>
        <dbReference type="EMBL" id="KAK0418828.1"/>
    </source>
</evidence>
<evidence type="ECO:0000256" key="2">
    <source>
        <dbReference type="SAM" id="SignalP"/>
    </source>
</evidence>
<organism evidence="3 4">
    <name type="scientific">Steinernema hermaphroditum</name>
    <dbReference type="NCBI Taxonomy" id="289476"/>
    <lineage>
        <taxon>Eukaryota</taxon>
        <taxon>Metazoa</taxon>
        <taxon>Ecdysozoa</taxon>
        <taxon>Nematoda</taxon>
        <taxon>Chromadorea</taxon>
        <taxon>Rhabditida</taxon>
        <taxon>Tylenchina</taxon>
        <taxon>Panagrolaimomorpha</taxon>
        <taxon>Strongyloidoidea</taxon>
        <taxon>Steinernematidae</taxon>
        <taxon>Steinernema</taxon>
    </lineage>
</organism>
<feature type="compositionally biased region" description="Acidic residues" evidence="1">
    <location>
        <begin position="128"/>
        <end position="137"/>
    </location>
</feature>
<feature type="region of interest" description="Disordered" evidence="1">
    <location>
        <begin position="81"/>
        <end position="155"/>
    </location>
</feature>
<accession>A0AA39I904</accession>
<dbReference type="AlphaFoldDB" id="A0AA39I904"/>
<feature type="compositionally biased region" description="Basic residues" evidence="1">
    <location>
        <begin position="237"/>
        <end position="246"/>
    </location>
</feature>
<protein>
    <submittedName>
        <fullName evidence="3">Uncharacterized protein</fullName>
    </submittedName>
</protein>
<dbReference type="Proteomes" id="UP001175271">
    <property type="component" value="Unassembled WGS sequence"/>
</dbReference>
<feature type="region of interest" description="Disordered" evidence="1">
    <location>
        <begin position="280"/>
        <end position="299"/>
    </location>
</feature>
<feature type="compositionally biased region" description="Basic and acidic residues" evidence="1">
    <location>
        <begin position="36"/>
        <end position="45"/>
    </location>
</feature>
<proteinExistence type="predicted"/>
<name>A0AA39I904_9BILA</name>
<feature type="region of interest" description="Disordered" evidence="1">
    <location>
        <begin position="26"/>
        <end position="53"/>
    </location>
</feature>
<keyword evidence="4" id="KW-1185">Reference proteome</keyword>
<feature type="compositionally biased region" description="Low complexity" evidence="1">
    <location>
        <begin position="118"/>
        <end position="127"/>
    </location>
</feature>
<keyword evidence="2" id="KW-0732">Signal</keyword>
<evidence type="ECO:0000313" key="4">
    <source>
        <dbReference type="Proteomes" id="UP001175271"/>
    </source>
</evidence>
<dbReference type="EMBL" id="JAUCMV010000002">
    <property type="protein sequence ID" value="KAK0418828.1"/>
    <property type="molecule type" value="Genomic_DNA"/>
</dbReference>